<protein>
    <submittedName>
        <fullName evidence="1">PqqD family peptide modification chaperone</fullName>
    </submittedName>
</protein>
<dbReference type="Proteomes" id="UP000501099">
    <property type="component" value="Chromosome"/>
</dbReference>
<proteinExistence type="predicted"/>
<reference evidence="1 2" key="1">
    <citation type="submission" date="2020-01" db="EMBL/GenBank/DDBJ databases">
        <title>Complete genome sequence of the tetracycline resistane Streptococcus mitis isolate S022-V3-A4.</title>
        <authorList>
            <person name="Pinzauti D."/>
            <person name="Iannelli F."/>
            <person name="Pozzi G."/>
            <person name="Santoro F."/>
        </authorList>
    </citation>
    <scope>NUCLEOTIDE SEQUENCE [LARGE SCALE GENOMIC DNA]</scope>
    <source>
        <strain evidence="1 2">S022-V3-A4</strain>
    </source>
</reference>
<dbReference type="InterPro" id="IPR008792">
    <property type="entry name" value="PQQD"/>
</dbReference>
<dbReference type="AlphaFoldDB" id="A0A6M9EY51"/>
<dbReference type="InterPro" id="IPR041881">
    <property type="entry name" value="PqqD_sf"/>
</dbReference>
<evidence type="ECO:0000313" key="1">
    <source>
        <dbReference type="EMBL" id="QKL32470.1"/>
    </source>
</evidence>
<accession>A0A6M9EY51</accession>
<organism evidence="1 2">
    <name type="scientific">Streptococcus mitis</name>
    <dbReference type="NCBI Taxonomy" id="28037"/>
    <lineage>
        <taxon>Bacteria</taxon>
        <taxon>Bacillati</taxon>
        <taxon>Bacillota</taxon>
        <taxon>Bacilli</taxon>
        <taxon>Lactobacillales</taxon>
        <taxon>Streptococcaceae</taxon>
        <taxon>Streptococcus</taxon>
        <taxon>Streptococcus mitis group</taxon>
    </lineage>
</organism>
<dbReference type="RefSeq" id="WP_158086604.1">
    <property type="nucleotide sequence ID" value="NZ_CP047883.1"/>
</dbReference>
<dbReference type="EMBL" id="CP047883">
    <property type="protein sequence ID" value="QKL32470.1"/>
    <property type="molecule type" value="Genomic_DNA"/>
</dbReference>
<dbReference type="Gene3D" id="1.10.10.1150">
    <property type="entry name" value="Coenzyme PQQ synthesis protein D (PqqD)"/>
    <property type="match status" value="1"/>
</dbReference>
<dbReference type="Pfam" id="PF05402">
    <property type="entry name" value="PqqD"/>
    <property type="match status" value="1"/>
</dbReference>
<evidence type="ECO:0000313" key="2">
    <source>
        <dbReference type="Proteomes" id="UP000501099"/>
    </source>
</evidence>
<name>A0A6M9EY51_STRMT</name>
<gene>
    <name evidence="1" type="ORF">M594_01625</name>
</gene>
<sequence length="86" mass="9989">MNYKKSLSAVLHSSSDKDFLLNLLSDRTFLLNDVSLYIWNSIEKYSLEDIAINLSNLYNENLDIVRQDLHEMIEILVSEGLIEIKN</sequence>